<dbReference type="SUPFAM" id="SSF53756">
    <property type="entry name" value="UDP-Glycosyltransferase/glycogen phosphorylase"/>
    <property type="match status" value="4"/>
</dbReference>
<accession>A0AAV7GII0</accession>
<keyword evidence="2" id="KW-0808">Transferase</keyword>
<gene>
    <name evidence="3" type="ORF">IEQ34_009169</name>
</gene>
<evidence type="ECO:0000256" key="2">
    <source>
        <dbReference type="ARBA" id="ARBA00022679"/>
    </source>
</evidence>
<dbReference type="GO" id="GO:0080043">
    <property type="term" value="F:quercetin 3-O-glucosyltransferase activity"/>
    <property type="evidence" value="ECO:0007669"/>
    <property type="project" value="TreeGrafter"/>
</dbReference>
<protein>
    <recommendedName>
        <fullName evidence="5">UDP-glycosyltransferase</fullName>
    </recommendedName>
</protein>
<evidence type="ECO:0008006" key="5">
    <source>
        <dbReference type="Google" id="ProtNLM"/>
    </source>
</evidence>
<dbReference type="PANTHER" id="PTHR11926:SF1412">
    <property type="entry name" value="UDP-GLYCOSYLTRANSFERASE 83A1-LIKE"/>
    <property type="match status" value="1"/>
</dbReference>
<reference evidence="3 4" key="1">
    <citation type="journal article" date="2021" name="Hortic Res">
        <title>Chromosome-scale assembly of the Dendrobium chrysotoxum genome enhances the understanding of orchid evolution.</title>
        <authorList>
            <person name="Zhang Y."/>
            <person name="Zhang G.Q."/>
            <person name="Zhang D."/>
            <person name="Liu X.D."/>
            <person name="Xu X.Y."/>
            <person name="Sun W.H."/>
            <person name="Yu X."/>
            <person name="Zhu X."/>
            <person name="Wang Z.W."/>
            <person name="Zhao X."/>
            <person name="Zhong W.Y."/>
            <person name="Chen H."/>
            <person name="Yin W.L."/>
            <person name="Huang T."/>
            <person name="Niu S.C."/>
            <person name="Liu Z.J."/>
        </authorList>
    </citation>
    <scope>NUCLEOTIDE SEQUENCE [LARGE SCALE GENOMIC DNA]</scope>
    <source>
        <strain evidence="3">Lindl</strain>
    </source>
</reference>
<evidence type="ECO:0000313" key="4">
    <source>
        <dbReference type="Proteomes" id="UP000775213"/>
    </source>
</evidence>
<name>A0AAV7GII0_DENCH</name>
<evidence type="ECO:0000256" key="1">
    <source>
        <dbReference type="ARBA" id="ARBA00009995"/>
    </source>
</evidence>
<dbReference type="EMBL" id="JAGFBR010000009">
    <property type="protein sequence ID" value="KAH0461594.1"/>
    <property type="molecule type" value="Genomic_DNA"/>
</dbReference>
<dbReference type="InterPro" id="IPR002213">
    <property type="entry name" value="UDP_glucos_trans"/>
</dbReference>
<keyword evidence="4" id="KW-1185">Reference proteome</keyword>
<dbReference type="PANTHER" id="PTHR11926">
    <property type="entry name" value="GLUCOSYL/GLUCURONOSYL TRANSFERASES"/>
    <property type="match status" value="1"/>
</dbReference>
<evidence type="ECO:0000313" key="3">
    <source>
        <dbReference type="EMBL" id="KAH0461594.1"/>
    </source>
</evidence>
<dbReference type="GO" id="GO:0080044">
    <property type="term" value="F:quercetin 7-O-glucosyltransferase activity"/>
    <property type="evidence" value="ECO:0007669"/>
    <property type="project" value="TreeGrafter"/>
</dbReference>
<dbReference type="CDD" id="cd03784">
    <property type="entry name" value="GT1_Gtf-like"/>
    <property type="match status" value="3"/>
</dbReference>
<sequence length="1583" mass="179340">MSSPHALILPYPAQGHVIPLMELSYCLIERGFRITFINTEFNHERIFAGSVLDEAKFIDGIHFVTIPDGLEPEEDRHNFGRLTTSLTTMMPKFLEEYMRNNAVEFTCFIADIFMVWALKIAKNMGLRTIAFCPAAAGLLAAVLSIPKLIQDKVIDENGRPMKKEVVLLNPEMTPLDTSILPWCLFHDAYTEKMMFNYFIANNRATSDAEMIVCNSFEMLEKPVFKEMPYILPIGPLHSSFESRGDPNLCHFWSEDKQCIAWLNKHPANSVIYVAFGSITIFNNKQFQELALGLELIGRPFLWVVRPDMTNKSINCTYPSGFKERVADRGRMVGWSPQQKVLKHPAIACFISHCGWNSTIEAVRNGVPFLCWPYFGDQLFNQSYITKVWKVGLSFVPDENGLISKEEIGSKVQNLLKDRDILARSQALKNFSDIRKGNIVEGAKSTSNEGGEEATVPSLQERRRRRLAIEDCGPLGLAVLVARAVVVRHGYGRRGSVVRGREESGLEREEDCECMREEARSRRLQFFALLTTSGEVVPSTTRNGIDVRGRVEFVRWCAMSTCKLCANVRKAMSSPHALILPYPAQGHIIPLMELSYCLIERGFRITFINTEFNHKRIFAGSMLDEAKFIDGIHFVTIPDGLEPEEDRHNFERLTTSLTTVVPKFFEEFMRNNAVEFTCFIADIFMAWALKIAKNLGLRTVAFSSSAAGLLAAVLSIPKLIQDKVIDENGKPMKKEVIQLNPEMTPLDTSILPWCLFHDAYTEKIVFNYFIAINRATSDAEMIICNSFEMLEKPVFKEMPYILPIGPLHNSFELRGDPNLCHFWSEDKQCIAWLNKHPANSVIYVAFGSITIFNNKQFQELALGLELIGRPFLWVVRPDMTNNSINCTYPLGFKERVADRGRMVGWSPQQKILEHPAIACFISHCGWNSTIEAVRNGVPFLCWPYFGDQFFNQRYITKVWKVGLSFVPDENGLISKEEVGSKVQDLLKDRDILARSQALKNFSDITMSSPHALILPFPVQGHIIPLMELSYYLMEQGFHITFINTEFNHKRIFAGVLPDQGKFIDGIHFVTIPDGLEPKEDRHNIGRLTASLIKISIWLGFSASPRTRGFGRLPFSLLQLESLSPCLVSPSSFKMNSSTKMGHIIPLMELSYCLIERGFHVTFINTQFNHERIFDAVLLPGQAKLIDGIHFVTIPDGLEQEEDRHNFGRLTTSLMAVMPSFLENLMRNNDVVKFTCFIADINMAWALSIAKNMGLRTAGFWPAAAGVLAAMFQIPKLIQDGVIDEEDGAPKKKDVIQVMPRLSPMDTTNLPWNCFNDAYTRKIIFNNLIINKQASSNAEMIICNSFEELEKPMFSEMPNILPVGPLLTRFQSREDPNLCQLWLEDKECMAWLNKQPTSSVIYVAFGSITIFNNKQFQELALGLELTGQPFLWVVRPDLTSKSINYTYPSGFEERVANRGRMIGWSPQQKVLKHPAISCFISHCGWNSTIEGVRNGVPFLCWPYFADQLFNQSYITKVWKVGLSFSLDENGLISKEEVGSKVEELLKDRDILAKSQALKKVAHKSAMDGGSSFNNLNKFASFLSDI</sequence>
<dbReference type="Proteomes" id="UP000775213">
    <property type="component" value="Unassembled WGS sequence"/>
</dbReference>
<organism evidence="3 4">
    <name type="scientific">Dendrobium chrysotoxum</name>
    <name type="common">Orchid</name>
    <dbReference type="NCBI Taxonomy" id="161865"/>
    <lineage>
        <taxon>Eukaryota</taxon>
        <taxon>Viridiplantae</taxon>
        <taxon>Streptophyta</taxon>
        <taxon>Embryophyta</taxon>
        <taxon>Tracheophyta</taxon>
        <taxon>Spermatophyta</taxon>
        <taxon>Magnoliopsida</taxon>
        <taxon>Liliopsida</taxon>
        <taxon>Asparagales</taxon>
        <taxon>Orchidaceae</taxon>
        <taxon>Epidendroideae</taxon>
        <taxon>Malaxideae</taxon>
        <taxon>Dendrobiinae</taxon>
        <taxon>Dendrobium</taxon>
    </lineage>
</organism>
<dbReference type="Pfam" id="PF00201">
    <property type="entry name" value="UDPGT"/>
    <property type="match status" value="3"/>
</dbReference>
<comment type="similarity">
    <text evidence="1">Belongs to the UDP-glycosyltransferase family.</text>
</comment>
<proteinExistence type="inferred from homology"/>
<dbReference type="FunFam" id="3.40.50.2000:FF:000061">
    <property type="entry name" value="UDP-glycosyltransferase 83A1"/>
    <property type="match status" value="3"/>
</dbReference>
<dbReference type="Gene3D" id="3.40.50.2000">
    <property type="entry name" value="Glycogen Phosphorylase B"/>
    <property type="match status" value="7"/>
</dbReference>
<dbReference type="FunFam" id="3.40.50.2000:FF:000108">
    <property type="entry name" value="UDP-glycosyltransferase 83A1"/>
    <property type="match status" value="3"/>
</dbReference>
<comment type="caution">
    <text evidence="3">The sequence shown here is derived from an EMBL/GenBank/DDBJ whole genome shotgun (WGS) entry which is preliminary data.</text>
</comment>